<dbReference type="RefSeq" id="WP_354556750.1">
    <property type="nucleotide sequence ID" value="NZ_JBEPMB010000003.1"/>
</dbReference>
<sequence length="316" mass="34647">MGPFAESRIRSSPAATPETEGTVDDGVTALLNHVAFSQAVCLLASGLFDTHKLAPRAAALFATQQRWLLSHAALAHHFQPFDQVEPCVSRRSLGLIGPLLGIASRNTSRALFDEAAKYGVLDLLEEHGAHREQLAAPSSNALSLIGLWYGQHFAALDLLDGGTRQSRFQARSHSLLPRMQPLVARGLLSSPGLRAPGPLYTIFTWSDSGGWLMDRLIAGIDWERPQGQDRFLTDVRSITFLAESAKLSRSHTSRKLSEAQSIGGLGWTGRPGRSPLWISHEFYTEYAEFQARKLLILDHALTEVTAMEASQGGRWE</sequence>
<reference evidence="2 3" key="1">
    <citation type="submission" date="2024-06" db="EMBL/GenBank/DDBJ databases">
        <title>Genomic Encyclopedia of Type Strains, Phase IV (KMG-IV): sequencing the most valuable type-strain genomes for metagenomic binning, comparative biology and taxonomic classification.</title>
        <authorList>
            <person name="Goeker M."/>
        </authorList>
    </citation>
    <scope>NUCLEOTIDE SEQUENCE [LARGE SCALE GENOMIC DNA]</scope>
    <source>
        <strain evidence="2 3">DSM 29780</strain>
    </source>
</reference>
<name>A0ABV2J0M0_9HYPH</name>
<evidence type="ECO:0000313" key="3">
    <source>
        <dbReference type="Proteomes" id="UP001549047"/>
    </source>
</evidence>
<organism evidence="2 3">
    <name type="scientific">Rhizobium aquaticum</name>
    <dbReference type="NCBI Taxonomy" id="1549636"/>
    <lineage>
        <taxon>Bacteria</taxon>
        <taxon>Pseudomonadati</taxon>
        <taxon>Pseudomonadota</taxon>
        <taxon>Alphaproteobacteria</taxon>
        <taxon>Hyphomicrobiales</taxon>
        <taxon>Rhizobiaceae</taxon>
        <taxon>Rhizobium/Agrobacterium group</taxon>
        <taxon>Rhizobium</taxon>
    </lineage>
</organism>
<dbReference type="EMBL" id="JBEPMB010000003">
    <property type="protein sequence ID" value="MET3614243.1"/>
    <property type="molecule type" value="Genomic_DNA"/>
</dbReference>
<keyword evidence="3" id="KW-1185">Reference proteome</keyword>
<gene>
    <name evidence="2" type="ORF">ABID16_002580</name>
</gene>
<comment type="caution">
    <text evidence="2">The sequence shown here is derived from an EMBL/GenBank/DDBJ whole genome shotgun (WGS) entry which is preliminary data.</text>
</comment>
<feature type="region of interest" description="Disordered" evidence="1">
    <location>
        <begin position="1"/>
        <end position="22"/>
    </location>
</feature>
<protein>
    <submittedName>
        <fullName evidence="2">Uncharacterized protein</fullName>
    </submittedName>
</protein>
<proteinExistence type="predicted"/>
<evidence type="ECO:0000313" key="2">
    <source>
        <dbReference type="EMBL" id="MET3614243.1"/>
    </source>
</evidence>
<dbReference type="Proteomes" id="UP001549047">
    <property type="component" value="Unassembled WGS sequence"/>
</dbReference>
<accession>A0ABV2J0M0</accession>
<evidence type="ECO:0000256" key="1">
    <source>
        <dbReference type="SAM" id="MobiDB-lite"/>
    </source>
</evidence>